<dbReference type="BioCyc" id="MHAE859194:G1GR7-509-MONOMER"/>
<protein>
    <submittedName>
        <fullName evidence="1">Uncharacterized protein</fullName>
    </submittedName>
</protein>
<name>F6FHU5_MYCHI</name>
<dbReference type="Proteomes" id="UP000007952">
    <property type="component" value="Chromosome"/>
</dbReference>
<gene>
    <name evidence="1" type="ordered locus">MHF_0521</name>
</gene>
<reference key="2">
    <citation type="submission" date="2011-05" db="EMBL/GenBank/DDBJ databases">
        <title>The Genome of Mycoplasma haemofelis Strain Ohio2, a pathogenic hemoplasma of the cat.</title>
        <authorList>
            <person name="Santos A.P."/>
            <person name="Guimaraes A.M.S."/>
            <person name="SanMiguel P.J."/>
            <person name="Martin S.W."/>
            <person name="Messick J.B."/>
        </authorList>
    </citation>
    <scope>NUCLEOTIDE SEQUENCE</scope>
    <source>
        <strain>Ohio2</strain>
    </source>
</reference>
<dbReference type="AlphaFoldDB" id="F6FHU5"/>
<dbReference type="KEGG" id="mhf:MHF_0521"/>
<accession>F6FHU5</accession>
<sequence length="206" mass="22969">MSKLVPALGMLGAGSVAGGGILLSSKLLSNNKETIKDRLEKDKYKVLDSSTNEHWSTILASYQKAENKWKLKGEGMSDVSALKRACEAQVGSEYSEELYKSFTKWCVVPRTAEDLLRDKFSLLESNDTVDTDKADWKHNVDNYESYKTKHNKYALSDVSLDGKSTEGDKAKVLKTGCKTRKGKFTYDVDLDSAMEEIKTWCLAKAS</sequence>
<dbReference type="STRING" id="859194.MHF_0521"/>
<reference evidence="1 2" key="1">
    <citation type="journal article" date="2011" name="J. Bacteriol.">
        <title>Complete genome sequences of two hemotropic Mycoplasmas, Mycoplasma haemofelis strain Ohio2 and Mycoplasma suis strain Illinois.</title>
        <authorList>
            <person name="Messick J.B."/>
            <person name="Santos A.P."/>
            <person name="Guimaraes A.M."/>
        </authorList>
    </citation>
    <scope>NUCLEOTIDE SEQUENCE [LARGE SCALE GENOMIC DNA]</scope>
    <source>
        <strain evidence="1 2">Ohio2</strain>
    </source>
</reference>
<proteinExistence type="predicted"/>
<organism evidence="1 2">
    <name type="scientific">Mycoplasma haemofelis (strain Ohio2)</name>
    <dbReference type="NCBI Taxonomy" id="859194"/>
    <lineage>
        <taxon>Bacteria</taxon>
        <taxon>Bacillati</taxon>
        <taxon>Mycoplasmatota</taxon>
        <taxon>Mollicutes</taxon>
        <taxon>Mycoplasmataceae</taxon>
        <taxon>Mycoplasma</taxon>
    </lineage>
</organism>
<dbReference type="HOGENOM" id="CLU_098620_3_0_14"/>
<evidence type="ECO:0000313" key="2">
    <source>
        <dbReference type="Proteomes" id="UP000007952"/>
    </source>
</evidence>
<dbReference type="EMBL" id="CP002808">
    <property type="protein sequence ID" value="AEG72793.1"/>
    <property type="molecule type" value="Genomic_DNA"/>
</dbReference>
<evidence type="ECO:0000313" key="1">
    <source>
        <dbReference type="EMBL" id="AEG72793.1"/>
    </source>
</evidence>